<feature type="region of interest" description="Disordered" evidence="1">
    <location>
        <begin position="543"/>
        <end position="586"/>
    </location>
</feature>
<comment type="caution">
    <text evidence="2">The sequence shown here is derived from an EMBL/GenBank/DDBJ whole genome shotgun (WGS) entry which is preliminary data.</text>
</comment>
<keyword evidence="3" id="KW-1185">Reference proteome</keyword>
<gene>
    <name evidence="2" type="ORF">R3P38DRAFT_2860945</name>
</gene>
<feature type="compositionally biased region" description="Polar residues" evidence="1">
    <location>
        <begin position="572"/>
        <end position="586"/>
    </location>
</feature>
<proteinExistence type="predicted"/>
<reference evidence="2 3" key="1">
    <citation type="journal article" date="2024" name="J Genomics">
        <title>Draft genome sequencing and assembly of Favolaschia claudopus CIRM-BRFM 2984 isolated from oak limbs.</title>
        <authorList>
            <person name="Navarro D."/>
            <person name="Drula E."/>
            <person name="Chaduli D."/>
            <person name="Cazenave R."/>
            <person name="Ahrendt S."/>
            <person name="Wang J."/>
            <person name="Lipzen A."/>
            <person name="Daum C."/>
            <person name="Barry K."/>
            <person name="Grigoriev I.V."/>
            <person name="Favel A."/>
            <person name="Rosso M.N."/>
            <person name="Martin F."/>
        </authorList>
    </citation>
    <scope>NUCLEOTIDE SEQUENCE [LARGE SCALE GENOMIC DNA]</scope>
    <source>
        <strain evidence="2 3">CIRM-BRFM 2984</strain>
    </source>
</reference>
<feature type="region of interest" description="Disordered" evidence="1">
    <location>
        <begin position="253"/>
        <end position="277"/>
    </location>
</feature>
<accession>A0AAW0DLN1</accession>
<organism evidence="2 3">
    <name type="scientific">Favolaschia claudopus</name>
    <dbReference type="NCBI Taxonomy" id="2862362"/>
    <lineage>
        <taxon>Eukaryota</taxon>
        <taxon>Fungi</taxon>
        <taxon>Dikarya</taxon>
        <taxon>Basidiomycota</taxon>
        <taxon>Agaricomycotina</taxon>
        <taxon>Agaricomycetes</taxon>
        <taxon>Agaricomycetidae</taxon>
        <taxon>Agaricales</taxon>
        <taxon>Marasmiineae</taxon>
        <taxon>Mycenaceae</taxon>
        <taxon>Favolaschia</taxon>
    </lineage>
</organism>
<protein>
    <submittedName>
        <fullName evidence="2">Uncharacterized protein</fullName>
    </submittedName>
</protein>
<evidence type="ECO:0000313" key="3">
    <source>
        <dbReference type="Proteomes" id="UP001362999"/>
    </source>
</evidence>
<sequence length="586" mass="66999">MRPFKSMWSRFQDGVIYRTERLILRSGCNLRGWRLDELHHRLRSTYSKEHTKLLNKRDRRLRTTNMLPTPEDNLPHVAFLSAAIGVFIVARDYAGALVVASTLERNYDTDPHVLFARDVVLQPLCRQIYFEPMSPRQWEDAQYMRGAMSLLAPHWGWGPLSEAPHHGEGSFTAMLSSVADEFESLRYILQNKVHPVVSQFYLPMIRKEMGAWPSVKLAKFPFLKSPILLEDRWTQSRNDLDDKAVDVVASQASLHETPPGAPSPSHASEYGTEEDRSWHERMLAQEDNGDPDPKLYPTVLHPALQTILRNLQTRGKLRQRYAEEHKFHSRRSFTDRFTTWRRIRSLLWIIPRFVVSGDYAAALVATEALESISDDPAHLAWARDRVLQLLVQKFYLVSMTPVQRDEIRFILGGMSLLDPDESLNLDFEAEYSSDAAFTKTAGHDKGLLTWYQSVDHDLGPLRHILYRLLQTKVHPGLTCQHEWLKARWEMGMASDREQAILVYIQQKQRKHRLSEGKSISPIAEKISALEILQALLQSHCASGSSAVPNSKAEDKEEIGGQCIPSPAHRRSSTANFQSRGLQSDAP</sequence>
<evidence type="ECO:0000313" key="2">
    <source>
        <dbReference type="EMBL" id="KAK7052546.1"/>
    </source>
</evidence>
<name>A0AAW0DLN1_9AGAR</name>
<dbReference type="Proteomes" id="UP001362999">
    <property type="component" value="Unassembled WGS sequence"/>
</dbReference>
<dbReference type="EMBL" id="JAWWNJ010000007">
    <property type="protein sequence ID" value="KAK7052546.1"/>
    <property type="molecule type" value="Genomic_DNA"/>
</dbReference>
<evidence type="ECO:0000256" key="1">
    <source>
        <dbReference type="SAM" id="MobiDB-lite"/>
    </source>
</evidence>
<dbReference type="AlphaFoldDB" id="A0AAW0DLN1"/>